<dbReference type="RefSeq" id="WP_212693510.1">
    <property type="nucleotide sequence ID" value="NZ_CP058561.1"/>
</dbReference>
<evidence type="ECO:0000313" key="3">
    <source>
        <dbReference type="Proteomes" id="UP000677305"/>
    </source>
</evidence>
<keyword evidence="3" id="KW-1185">Reference proteome</keyword>
<name>A0A8J8MAM3_9FIRM</name>
<dbReference type="Proteomes" id="UP000677305">
    <property type="component" value="Chromosome"/>
</dbReference>
<protein>
    <submittedName>
        <fullName evidence="2">DUF1700 domain-containing protein</fullName>
    </submittedName>
</protein>
<feature type="transmembrane region" description="Helical" evidence="1">
    <location>
        <begin position="159"/>
        <end position="180"/>
    </location>
</feature>
<keyword evidence="1" id="KW-0472">Membrane</keyword>
<proteinExistence type="predicted"/>
<reference evidence="2 3" key="1">
    <citation type="submission" date="2020-07" db="EMBL/GenBank/DDBJ databases">
        <title>Vallitalea guaymasensis genome.</title>
        <authorList>
            <person name="Postec A."/>
        </authorList>
    </citation>
    <scope>NUCLEOTIDE SEQUENCE [LARGE SCALE GENOMIC DNA]</scope>
    <source>
        <strain evidence="2 3">Ra1766G1</strain>
    </source>
</reference>
<feature type="transmembrane region" description="Helical" evidence="1">
    <location>
        <begin position="118"/>
        <end position="139"/>
    </location>
</feature>
<dbReference type="KEGG" id="vgu:HYG85_11080"/>
<gene>
    <name evidence="2" type="ORF">HYG85_11080</name>
</gene>
<dbReference type="AlphaFoldDB" id="A0A8J8MAM3"/>
<organism evidence="2 3">
    <name type="scientific">Vallitalea guaymasensis</name>
    <dbReference type="NCBI Taxonomy" id="1185412"/>
    <lineage>
        <taxon>Bacteria</taxon>
        <taxon>Bacillati</taxon>
        <taxon>Bacillota</taxon>
        <taxon>Clostridia</taxon>
        <taxon>Lachnospirales</taxon>
        <taxon>Vallitaleaceae</taxon>
        <taxon>Vallitalea</taxon>
    </lineage>
</organism>
<evidence type="ECO:0000313" key="2">
    <source>
        <dbReference type="EMBL" id="QUH29432.1"/>
    </source>
</evidence>
<keyword evidence="1" id="KW-0812">Transmembrane</keyword>
<accession>A0A8J8MAM3</accession>
<feature type="transmembrane region" description="Helical" evidence="1">
    <location>
        <begin position="89"/>
        <end position="111"/>
    </location>
</feature>
<sequence>MNKNEYLKKLDILLESLPYDERRDIMYDYEEHFKSGLSDGKTEEEISKELGNPETIAAGYIPNLHTREKNNYSTNTTRTTDNTRNGSQYSIGILIGMIFFNLIMIGLYIACWAVLASFFIVGIALVLSSVAVLIVSVFHSPMMYVSIPYDIITHPFLGFLLFIFIASAGGLIIIGTIMLMKLYASFTTKYIEWNKRIVRRDSYEKA</sequence>
<dbReference type="EMBL" id="CP058561">
    <property type="protein sequence ID" value="QUH29432.1"/>
    <property type="molecule type" value="Genomic_DNA"/>
</dbReference>
<evidence type="ECO:0000256" key="1">
    <source>
        <dbReference type="SAM" id="Phobius"/>
    </source>
</evidence>
<keyword evidence="1" id="KW-1133">Transmembrane helix</keyword>
<dbReference type="Pfam" id="PF22564">
    <property type="entry name" value="HAAS"/>
    <property type="match status" value="1"/>
</dbReference>